<feature type="non-terminal residue" evidence="2">
    <location>
        <position position="1"/>
    </location>
</feature>
<dbReference type="PANTHER" id="PTHR33240:SF15">
    <property type="entry name" value="GAG-PRO-LIKE PROTEIN"/>
    <property type="match status" value="1"/>
</dbReference>
<reference evidence="2" key="1">
    <citation type="submission" date="2018-05" db="EMBL/GenBank/DDBJ databases">
        <title>Draft genome of Mucuna pruriens seed.</title>
        <authorList>
            <person name="Nnadi N.E."/>
            <person name="Vos R."/>
            <person name="Hasami M.H."/>
            <person name="Devisetty U.K."/>
            <person name="Aguiy J.C."/>
        </authorList>
    </citation>
    <scope>NUCLEOTIDE SEQUENCE [LARGE SCALE GENOMIC DNA]</scope>
    <source>
        <strain evidence="2">JCA_2017</strain>
    </source>
</reference>
<feature type="region of interest" description="Disordered" evidence="1">
    <location>
        <begin position="248"/>
        <end position="280"/>
    </location>
</feature>
<accession>A0A371II81</accession>
<dbReference type="Proteomes" id="UP000257109">
    <property type="component" value="Unassembled WGS sequence"/>
</dbReference>
<gene>
    <name evidence="2" type="ORF">CR513_00146</name>
</gene>
<evidence type="ECO:0000313" key="3">
    <source>
        <dbReference type="Proteomes" id="UP000257109"/>
    </source>
</evidence>
<feature type="compositionally biased region" description="Polar residues" evidence="1">
    <location>
        <begin position="251"/>
        <end position="278"/>
    </location>
</feature>
<proteinExistence type="predicted"/>
<protein>
    <submittedName>
        <fullName evidence="2">Uncharacterized protein</fullName>
    </submittedName>
</protein>
<dbReference type="PANTHER" id="PTHR33240">
    <property type="entry name" value="OS08G0508500 PROTEIN"/>
    <property type="match status" value="1"/>
</dbReference>
<dbReference type="Gene3D" id="2.40.70.10">
    <property type="entry name" value="Acid Proteases"/>
    <property type="match status" value="1"/>
</dbReference>
<evidence type="ECO:0000256" key="1">
    <source>
        <dbReference type="SAM" id="MobiDB-lite"/>
    </source>
</evidence>
<sequence length="354" mass="38865">MIARVLIDNGSSLNVLPKATLDKLASIDAQLKASPVVVRAFDGSKREVMGEISLPILIGPALFNINFQVMDIRPAYSCLLRRPWIHAAGAVPSSLHQQVKFINNHQIISIIGEKELVITTPAPEEYIEGDEEVLEASFQSLEVEDTKGGKPKDTASPLPTNMALILAKQGVGSSPGRHISPNPGTRESRTSQTRLSRKRLKGSRLGAVGSVSAIGDETKGQAGWVYATRKKLTNWAAEGLPDQDFLEIKNNPISPIDNQSLGNEEPDQPNTPTESVSTEAEALVDIERWTDREKPKFEAPTKDLESVSLREGTEGREVRIGKQLPRDSRAKLIKLLKEYVDVFAWSYQDMPGLD</sequence>
<feature type="region of interest" description="Disordered" evidence="1">
    <location>
        <begin position="169"/>
        <end position="202"/>
    </location>
</feature>
<dbReference type="AlphaFoldDB" id="A0A371II81"/>
<dbReference type="CDD" id="cd00303">
    <property type="entry name" value="retropepsin_like"/>
    <property type="match status" value="1"/>
</dbReference>
<dbReference type="STRING" id="157652.A0A371II81"/>
<feature type="compositionally biased region" description="Polar residues" evidence="1">
    <location>
        <begin position="182"/>
        <end position="193"/>
    </location>
</feature>
<evidence type="ECO:0000313" key="2">
    <source>
        <dbReference type="EMBL" id="RDY14743.1"/>
    </source>
</evidence>
<keyword evidence="3" id="KW-1185">Reference proteome</keyword>
<name>A0A371II81_MUCPR</name>
<dbReference type="EMBL" id="QJKJ01000023">
    <property type="protein sequence ID" value="RDY14743.1"/>
    <property type="molecule type" value="Genomic_DNA"/>
</dbReference>
<organism evidence="2 3">
    <name type="scientific">Mucuna pruriens</name>
    <name type="common">Velvet bean</name>
    <name type="synonym">Dolichos pruriens</name>
    <dbReference type="NCBI Taxonomy" id="157652"/>
    <lineage>
        <taxon>Eukaryota</taxon>
        <taxon>Viridiplantae</taxon>
        <taxon>Streptophyta</taxon>
        <taxon>Embryophyta</taxon>
        <taxon>Tracheophyta</taxon>
        <taxon>Spermatophyta</taxon>
        <taxon>Magnoliopsida</taxon>
        <taxon>eudicotyledons</taxon>
        <taxon>Gunneridae</taxon>
        <taxon>Pentapetalae</taxon>
        <taxon>rosids</taxon>
        <taxon>fabids</taxon>
        <taxon>Fabales</taxon>
        <taxon>Fabaceae</taxon>
        <taxon>Papilionoideae</taxon>
        <taxon>50 kb inversion clade</taxon>
        <taxon>NPAAA clade</taxon>
        <taxon>indigoferoid/millettioid clade</taxon>
        <taxon>Phaseoleae</taxon>
        <taxon>Mucuna</taxon>
    </lineage>
</organism>
<dbReference type="InterPro" id="IPR021109">
    <property type="entry name" value="Peptidase_aspartic_dom_sf"/>
</dbReference>
<comment type="caution">
    <text evidence="2">The sequence shown here is derived from an EMBL/GenBank/DDBJ whole genome shotgun (WGS) entry which is preliminary data.</text>
</comment>